<dbReference type="Pfam" id="PF00994">
    <property type="entry name" value="MoCF_biosynth"/>
    <property type="match status" value="1"/>
</dbReference>
<organism evidence="4 5">
    <name type="scientific">Candidatus Lachnoclostridium stercoripullorum</name>
    <dbReference type="NCBI Taxonomy" id="2838635"/>
    <lineage>
        <taxon>Bacteria</taxon>
        <taxon>Bacillati</taxon>
        <taxon>Bacillota</taxon>
        <taxon>Clostridia</taxon>
        <taxon>Lachnospirales</taxon>
        <taxon>Lachnospiraceae</taxon>
    </lineage>
</organism>
<dbReference type="GO" id="GO:0030170">
    <property type="term" value="F:pyridoxal phosphate binding"/>
    <property type="evidence" value="ECO:0007669"/>
    <property type="project" value="InterPro"/>
</dbReference>
<keyword evidence="2" id="KW-0501">Molybdenum cofactor biosynthesis</keyword>
<feature type="domain" description="MOSC" evidence="3">
    <location>
        <begin position="31"/>
        <end position="155"/>
    </location>
</feature>
<reference evidence="4" key="2">
    <citation type="submission" date="2021-04" db="EMBL/GenBank/DDBJ databases">
        <authorList>
            <person name="Gilroy R."/>
        </authorList>
    </citation>
    <scope>NUCLEOTIDE SEQUENCE</scope>
    <source>
        <strain evidence="4">ChiGjej4B4-12881</strain>
    </source>
</reference>
<dbReference type="InterPro" id="IPR005302">
    <property type="entry name" value="MoCF_Sase_C"/>
</dbReference>
<evidence type="ECO:0000313" key="5">
    <source>
        <dbReference type="Proteomes" id="UP000886780"/>
    </source>
</evidence>
<dbReference type="InterPro" id="IPR051920">
    <property type="entry name" value="MPT_Adenylyltrnsfr/MoaC-Rel"/>
</dbReference>
<sequence length="324" mass="35040">MTENVTETEEKNRRGTVRAVCISPARGTEKTAVPEGHFLVDYGIEGDAHAGNWHRQVSLLSYDKVAEFNRRGADVGDGAFGENLVVEGLDFRSMPVGTRLYSGTAVLEMTQIGKECHSHCAIFKRMGECIMPREGVFAKVIQEGVIRPGDEMRAEPPAADRPFQAAVITLSDKGARGERADESGPAAAEMLRAAGYEVAEQLILPDEPEQLKKQLIRLADGRQVDLILTSGGTGFSLRDQTPEATMAVADRNAPGIAEYIRMRSAEVTDRAMLGRGVSVIRKKTLIVNLPGSPKAVRESLGFILGALDHGLKILRGSAGECARK</sequence>
<protein>
    <submittedName>
        <fullName evidence="4">MOSC domain-containing protein</fullName>
    </submittedName>
</protein>
<dbReference type="InterPro" id="IPR011037">
    <property type="entry name" value="Pyrv_Knase-like_insert_dom_sf"/>
</dbReference>
<gene>
    <name evidence="4" type="ORF">IAA28_03380</name>
</gene>
<evidence type="ECO:0000256" key="1">
    <source>
        <dbReference type="ARBA" id="ARBA00005046"/>
    </source>
</evidence>
<dbReference type="NCBIfam" id="TIGR00177">
    <property type="entry name" value="molyb_syn"/>
    <property type="match status" value="1"/>
</dbReference>
<dbReference type="Gene3D" id="2.40.33.20">
    <property type="entry name" value="PK beta-barrel domain-like"/>
    <property type="match status" value="1"/>
</dbReference>
<proteinExistence type="predicted"/>
<comment type="pathway">
    <text evidence="1">Cofactor biosynthesis; molybdopterin biosynthesis.</text>
</comment>
<dbReference type="SUPFAM" id="SSF53218">
    <property type="entry name" value="Molybdenum cofactor biosynthesis proteins"/>
    <property type="match status" value="1"/>
</dbReference>
<dbReference type="Pfam" id="PF03473">
    <property type="entry name" value="MOSC"/>
    <property type="match status" value="1"/>
</dbReference>
<evidence type="ECO:0000313" key="4">
    <source>
        <dbReference type="EMBL" id="HIX51834.1"/>
    </source>
</evidence>
<dbReference type="PANTHER" id="PTHR43764:SF1">
    <property type="entry name" value="MOLYBDOPTERIN MOLYBDOTRANSFERASE"/>
    <property type="match status" value="1"/>
</dbReference>
<accession>A0A9D2AWM2</accession>
<dbReference type="SMART" id="SM00852">
    <property type="entry name" value="MoCF_biosynth"/>
    <property type="match status" value="1"/>
</dbReference>
<dbReference type="AlphaFoldDB" id="A0A9D2AWM2"/>
<dbReference type="EMBL" id="DXEU01000058">
    <property type="protein sequence ID" value="HIX51834.1"/>
    <property type="molecule type" value="Genomic_DNA"/>
</dbReference>
<dbReference type="InterPro" id="IPR036425">
    <property type="entry name" value="MoaB/Mog-like_dom_sf"/>
</dbReference>
<comment type="caution">
    <text evidence="4">The sequence shown here is derived from an EMBL/GenBank/DDBJ whole genome shotgun (WGS) entry which is preliminary data.</text>
</comment>
<dbReference type="InterPro" id="IPR001453">
    <property type="entry name" value="MoaB/Mog_dom"/>
</dbReference>
<evidence type="ECO:0000259" key="3">
    <source>
        <dbReference type="PROSITE" id="PS51340"/>
    </source>
</evidence>
<dbReference type="Gene3D" id="3.40.980.10">
    <property type="entry name" value="MoaB/Mog-like domain"/>
    <property type="match status" value="1"/>
</dbReference>
<dbReference type="PROSITE" id="PS51340">
    <property type="entry name" value="MOSC"/>
    <property type="match status" value="1"/>
</dbReference>
<dbReference type="GO" id="GO:0003824">
    <property type="term" value="F:catalytic activity"/>
    <property type="evidence" value="ECO:0007669"/>
    <property type="project" value="InterPro"/>
</dbReference>
<dbReference type="PANTHER" id="PTHR43764">
    <property type="entry name" value="MOLYBDENUM COFACTOR BIOSYNTHESIS"/>
    <property type="match status" value="1"/>
</dbReference>
<dbReference type="GO" id="GO:0030151">
    <property type="term" value="F:molybdenum ion binding"/>
    <property type="evidence" value="ECO:0007669"/>
    <property type="project" value="InterPro"/>
</dbReference>
<dbReference type="GO" id="GO:0006777">
    <property type="term" value="P:Mo-molybdopterin cofactor biosynthetic process"/>
    <property type="evidence" value="ECO:0007669"/>
    <property type="project" value="UniProtKB-KW"/>
</dbReference>
<name>A0A9D2AWM2_9FIRM</name>
<dbReference type="Proteomes" id="UP000886780">
    <property type="component" value="Unassembled WGS sequence"/>
</dbReference>
<evidence type="ECO:0000256" key="2">
    <source>
        <dbReference type="ARBA" id="ARBA00023150"/>
    </source>
</evidence>
<dbReference type="CDD" id="cd00886">
    <property type="entry name" value="MogA_MoaB"/>
    <property type="match status" value="1"/>
</dbReference>
<reference evidence="4" key="1">
    <citation type="journal article" date="2021" name="PeerJ">
        <title>Extensive microbial diversity within the chicken gut microbiome revealed by metagenomics and culture.</title>
        <authorList>
            <person name="Gilroy R."/>
            <person name="Ravi A."/>
            <person name="Getino M."/>
            <person name="Pursley I."/>
            <person name="Horton D.L."/>
            <person name="Alikhan N.F."/>
            <person name="Baker D."/>
            <person name="Gharbi K."/>
            <person name="Hall N."/>
            <person name="Watson M."/>
            <person name="Adriaenssens E.M."/>
            <person name="Foster-Nyarko E."/>
            <person name="Jarju S."/>
            <person name="Secka A."/>
            <person name="Antonio M."/>
            <person name="Oren A."/>
            <person name="Chaudhuri R.R."/>
            <person name="La Ragione R."/>
            <person name="Hildebrand F."/>
            <person name="Pallen M.J."/>
        </authorList>
    </citation>
    <scope>NUCLEOTIDE SEQUENCE</scope>
    <source>
        <strain evidence="4">ChiGjej4B4-12881</strain>
    </source>
</reference>
<dbReference type="SUPFAM" id="SSF50800">
    <property type="entry name" value="PK beta-barrel domain-like"/>
    <property type="match status" value="1"/>
</dbReference>